<keyword evidence="2" id="KW-0472">Membrane</keyword>
<dbReference type="Pfam" id="PF02518">
    <property type="entry name" value="HATPase_c"/>
    <property type="match status" value="1"/>
</dbReference>
<feature type="domain" description="Histidine kinase/HSP90-like ATPase" evidence="3">
    <location>
        <begin position="261"/>
        <end position="366"/>
    </location>
</feature>
<keyword evidence="5" id="KW-0808">Transferase</keyword>
<feature type="transmembrane region" description="Helical" evidence="2">
    <location>
        <begin position="121"/>
        <end position="142"/>
    </location>
</feature>
<dbReference type="InterPro" id="IPR003594">
    <property type="entry name" value="HATPase_dom"/>
</dbReference>
<dbReference type="RefSeq" id="WP_066539226.1">
    <property type="nucleotide sequence ID" value="NZ_DALZQJ010000002.1"/>
</dbReference>
<dbReference type="InterPro" id="IPR010559">
    <property type="entry name" value="Sig_transdc_His_kin_internal"/>
</dbReference>
<keyword evidence="2" id="KW-1133">Transmembrane helix</keyword>
<dbReference type="GeneID" id="80800660"/>
<evidence type="ECO:0000313" key="5">
    <source>
        <dbReference type="EMBL" id="PEH88652.1"/>
    </source>
</evidence>
<dbReference type="AlphaFoldDB" id="A0A2A7UTQ7"/>
<dbReference type="InterPro" id="IPR036890">
    <property type="entry name" value="HATPase_C_sf"/>
</dbReference>
<proteinExistence type="predicted"/>
<sequence>MQPFATPPTPSTPSTAAAPLFAPLLRHAPLVLALCLGITMLRSALVPADWLPNLWCSLAIGIPSWLVIDAGRLWLSRGQPYPWPAGWRGPALVMLGMAVGLLVGDITTRLVLGHPLLQGDMLVSTLVTTAVANGIASLLFYLGGKAHALENQVTAVQRDAAEARLKLLESQLEPHMLFNTLANLRVLIAADPARAQTMLDQLIAYLRATLGAARQPWHTLEAEFARLNDYLALMAVRMGPRLHYQLQLPPALAGIPVAPLLLQPLVENAIRHGLEPQPGPGQITVQALQLGQGAAARLQLQVTDNGAGLPPDSPPPAADAPTLPDRHFGLQQVRDRLAGLYGSAATLELRTVPTGGTSATIVFPLPGTAPSP</sequence>
<feature type="transmembrane region" description="Helical" evidence="2">
    <location>
        <begin position="53"/>
        <end position="71"/>
    </location>
</feature>
<feature type="transmembrane region" description="Helical" evidence="2">
    <location>
        <begin position="20"/>
        <end position="41"/>
    </location>
</feature>
<evidence type="ECO:0000313" key="6">
    <source>
        <dbReference type="Proteomes" id="UP000220246"/>
    </source>
</evidence>
<dbReference type="InterPro" id="IPR050640">
    <property type="entry name" value="Bact_2-comp_sensor_kinase"/>
</dbReference>
<feature type="region of interest" description="Disordered" evidence="1">
    <location>
        <begin position="304"/>
        <end position="324"/>
    </location>
</feature>
<evidence type="ECO:0000256" key="2">
    <source>
        <dbReference type="SAM" id="Phobius"/>
    </source>
</evidence>
<dbReference type="PANTHER" id="PTHR34220:SF9">
    <property type="entry name" value="SIGNAL TRANSDUCTION HISTIDINE KINASE INTERNAL REGION DOMAIN-CONTAINING PROTEIN"/>
    <property type="match status" value="1"/>
</dbReference>
<gene>
    <name evidence="5" type="ORF">CRM82_08600</name>
</gene>
<dbReference type="Pfam" id="PF06580">
    <property type="entry name" value="His_kinase"/>
    <property type="match status" value="1"/>
</dbReference>
<comment type="caution">
    <text evidence="5">The sequence shown here is derived from an EMBL/GenBank/DDBJ whole genome shotgun (WGS) entry which is preliminary data.</text>
</comment>
<keyword evidence="2" id="KW-0812">Transmembrane</keyword>
<accession>A0A2A7UTQ7</accession>
<evidence type="ECO:0000256" key="1">
    <source>
        <dbReference type="SAM" id="MobiDB-lite"/>
    </source>
</evidence>
<dbReference type="PANTHER" id="PTHR34220">
    <property type="entry name" value="SENSOR HISTIDINE KINASE YPDA"/>
    <property type="match status" value="1"/>
</dbReference>
<dbReference type="STRING" id="1219032.GCA_001515545_02880"/>
<feature type="domain" description="Signal transduction histidine kinase internal region" evidence="4">
    <location>
        <begin position="163"/>
        <end position="242"/>
    </location>
</feature>
<dbReference type="SUPFAM" id="SSF55874">
    <property type="entry name" value="ATPase domain of HSP90 chaperone/DNA topoisomerase II/histidine kinase"/>
    <property type="match status" value="1"/>
</dbReference>
<dbReference type="Proteomes" id="UP000220246">
    <property type="component" value="Unassembled WGS sequence"/>
</dbReference>
<protein>
    <submittedName>
        <fullName evidence="5">Sensor histidine kinase</fullName>
    </submittedName>
</protein>
<dbReference type="EMBL" id="PDEA01000001">
    <property type="protein sequence ID" value="PEH88652.1"/>
    <property type="molecule type" value="Genomic_DNA"/>
</dbReference>
<reference evidence="6" key="1">
    <citation type="submission" date="2017-09" db="EMBL/GenBank/DDBJ databases">
        <title>FDA dAtabase for Regulatory Grade micrObial Sequences (FDA-ARGOS): Supporting development and validation of Infectious Disease Dx tests.</title>
        <authorList>
            <person name="Minogue T."/>
            <person name="Wolcott M."/>
            <person name="Wasieloski L."/>
            <person name="Aguilar W."/>
            <person name="Moore D."/>
            <person name="Tallon L."/>
            <person name="Sadzewicz L."/>
            <person name="Ott S."/>
            <person name="Zhao X."/>
            <person name="Nagaraj S."/>
            <person name="Vavikolanu K."/>
            <person name="Aluvathingal J."/>
            <person name="Nadendla S."/>
            <person name="Sichtig H."/>
        </authorList>
    </citation>
    <scope>NUCLEOTIDE SEQUENCE [LARGE SCALE GENOMIC DNA]</scope>
    <source>
        <strain evidence="6">FDAARGOS_394</strain>
    </source>
</reference>
<keyword evidence="5" id="KW-0418">Kinase</keyword>
<dbReference type="GO" id="GO:0016020">
    <property type="term" value="C:membrane"/>
    <property type="evidence" value="ECO:0007669"/>
    <property type="project" value="InterPro"/>
</dbReference>
<evidence type="ECO:0000259" key="3">
    <source>
        <dbReference type="Pfam" id="PF02518"/>
    </source>
</evidence>
<keyword evidence="6" id="KW-1185">Reference proteome</keyword>
<dbReference type="GO" id="GO:0000155">
    <property type="term" value="F:phosphorelay sensor kinase activity"/>
    <property type="evidence" value="ECO:0007669"/>
    <property type="project" value="InterPro"/>
</dbReference>
<feature type="transmembrane region" description="Helical" evidence="2">
    <location>
        <begin position="91"/>
        <end position="112"/>
    </location>
</feature>
<name>A0A2A7UTQ7_COMTR</name>
<organism evidence="5 6">
    <name type="scientific">Comamonas terrigena</name>
    <dbReference type="NCBI Taxonomy" id="32013"/>
    <lineage>
        <taxon>Bacteria</taxon>
        <taxon>Pseudomonadati</taxon>
        <taxon>Pseudomonadota</taxon>
        <taxon>Betaproteobacteria</taxon>
        <taxon>Burkholderiales</taxon>
        <taxon>Comamonadaceae</taxon>
        <taxon>Comamonas</taxon>
    </lineage>
</organism>
<dbReference type="Gene3D" id="3.30.565.10">
    <property type="entry name" value="Histidine kinase-like ATPase, C-terminal domain"/>
    <property type="match status" value="1"/>
</dbReference>
<evidence type="ECO:0000259" key="4">
    <source>
        <dbReference type="Pfam" id="PF06580"/>
    </source>
</evidence>
<dbReference type="OrthoDB" id="2514702at2"/>